<gene>
    <name evidence="14" type="primary">LOC117640313</name>
</gene>
<keyword evidence="5 11" id="KW-0863">Zinc-finger</keyword>
<dbReference type="OrthoDB" id="8113227at2759"/>
<evidence type="ECO:0000256" key="3">
    <source>
        <dbReference type="ARBA" id="ARBA00022723"/>
    </source>
</evidence>
<keyword evidence="3" id="KW-0479">Metal-binding</keyword>
<proteinExistence type="inferred from homology"/>
<dbReference type="GO" id="GO:0003700">
    <property type="term" value="F:DNA-binding transcription factor activity"/>
    <property type="evidence" value="ECO:0007669"/>
    <property type="project" value="TreeGrafter"/>
</dbReference>
<evidence type="ECO:0000256" key="4">
    <source>
        <dbReference type="ARBA" id="ARBA00022737"/>
    </source>
</evidence>
<comment type="similarity">
    <text evidence="2">Belongs to the krueppel C2H2-type zinc-finger protein family.</text>
</comment>
<evidence type="ECO:0000256" key="6">
    <source>
        <dbReference type="ARBA" id="ARBA00022833"/>
    </source>
</evidence>
<keyword evidence="8" id="KW-0238">DNA-binding</keyword>
<feature type="domain" description="C2H2-type" evidence="12">
    <location>
        <begin position="295"/>
        <end position="322"/>
    </location>
</feature>
<feature type="domain" description="C2H2-type" evidence="12">
    <location>
        <begin position="183"/>
        <end position="210"/>
    </location>
</feature>
<keyword evidence="7" id="KW-0805">Transcription regulation</keyword>
<evidence type="ECO:0000256" key="1">
    <source>
        <dbReference type="ARBA" id="ARBA00004123"/>
    </source>
</evidence>
<evidence type="ECO:0000259" key="12">
    <source>
        <dbReference type="PROSITE" id="PS50157"/>
    </source>
</evidence>
<dbReference type="SMART" id="SM00355">
    <property type="entry name" value="ZnF_C2H2"/>
    <property type="match status" value="7"/>
</dbReference>
<name>A0A6P8YFE3_THRPL</name>
<dbReference type="PANTHER" id="PTHR24404">
    <property type="entry name" value="ZINC FINGER PROTEIN"/>
    <property type="match status" value="1"/>
</dbReference>
<dbReference type="PROSITE" id="PS00028">
    <property type="entry name" value="ZINC_FINGER_C2H2_1"/>
    <property type="match status" value="6"/>
</dbReference>
<accession>A0A6P8YFE3</accession>
<evidence type="ECO:0000256" key="8">
    <source>
        <dbReference type="ARBA" id="ARBA00023125"/>
    </source>
</evidence>
<dbReference type="InterPro" id="IPR036236">
    <property type="entry name" value="Znf_C2H2_sf"/>
</dbReference>
<dbReference type="GO" id="GO:0000122">
    <property type="term" value="P:negative regulation of transcription by RNA polymerase II"/>
    <property type="evidence" value="ECO:0007669"/>
    <property type="project" value="UniProtKB-ARBA"/>
</dbReference>
<dbReference type="PANTHER" id="PTHR24404:SF114">
    <property type="entry name" value="KLUMPFUSS, ISOFORM B-RELATED"/>
    <property type="match status" value="1"/>
</dbReference>
<evidence type="ECO:0000256" key="11">
    <source>
        <dbReference type="PROSITE-ProRule" id="PRU00042"/>
    </source>
</evidence>
<feature type="domain" description="C2H2-type" evidence="12">
    <location>
        <begin position="211"/>
        <end position="238"/>
    </location>
</feature>
<evidence type="ECO:0000256" key="9">
    <source>
        <dbReference type="ARBA" id="ARBA00023163"/>
    </source>
</evidence>
<evidence type="ECO:0000256" key="5">
    <source>
        <dbReference type="ARBA" id="ARBA00022771"/>
    </source>
</evidence>
<dbReference type="FunFam" id="3.30.160.60:FF:000100">
    <property type="entry name" value="Zinc finger 45-like"/>
    <property type="match status" value="1"/>
</dbReference>
<keyword evidence="13" id="KW-1185">Reference proteome</keyword>
<evidence type="ECO:0000256" key="7">
    <source>
        <dbReference type="ARBA" id="ARBA00023015"/>
    </source>
</evidence>
<evidence type="ECO:0000313" key="13">
    <source>
        <dbReference type="Proteomes" id="UP000515158"/>
    </source>
</evidence>
<dbReference type="Pfam" id="PF00096">
    <property type="entry name" value="zf-C2H2"/>
    <property type="match status" value="6"/>
</dbReference>
<organism evidence="14">
    <name type="scientific">Thrips palmi</name>
    <name type="common">Melon thrips</name>
    <dbReference type="NCBI Taxonomy" id="161013"/>
    <lineage>
        <taxon>Eukaryota</taxon>
        <taxon>Metazoa</taxon>
        <taxon>Ecdysozoa</taxon>
        <taxon>Arthropoda</taxon>
        <taxon>Hexapoda</taxon>
        <taxon>Insecta</taxon>
        <taxon>Pterygota</taxon>
        <taxon>Neoptera</taxon>
        <taxon>Paraneoptera</taxon>
        <taxon>Thysanoptera</taxon>
        <taxon>Terebrantia</taxon>
        <taxon>Thripoidea</taxon>
        <taxon>Thripidae</taxon>
        <taxon>Thrips</taxon>
    </lineage>
</organism>
<evidence type="ECO:0000313" key="14">
    <source>
        <dbReference type="RefSeq" id="XP_034232617.1"/>
    </source>
</evidence>
<dbReference type="InterPro" id="IPR013087">
    <property type="entry name" value="Znf_C2H2_type"/>
</dbReference>
<dbReference type="FunFam" id="3.30.160.60:FF:001370">
    <property type="entry name" value="Zinc finger protein"/>
    <property type="match status" value="1"/>
</dbReference>
<dbReference type="SUPFAM" id="SSF57667">
    <property type="entry name" value="beta-beta-alpha zinc fingers"/>
    <property type="match status" value="4"/>
</dbReference>
<evidence type="ECO:0000256" key="10">
    <source>
        <dbReference type="ARBA" id="ARBA00023242"/>
    </source>
</evidence>
<keyword evidence="10" id="KW-0539">Nucleus</keyword>
<dbReference type="Gene3D" id="3.30.160.60">
    <property type="entry name" value="Classic Zinc Finger"/>
    <property type="match status" value="6"/>
</dbReference>
<dbReference type="InParanoid" id="A0A6P8YFE3"/>
<dbReference type="FunFam" id="3.30.160.60:FF:001480">
    <property type="entry name" value="Si:cabz01071911.3"/>
    <property type="match status" value="1"/>
</dbReference>
<dbReference type="KEGG" id="tpal:117640313"/>
<dbReference type="InterPro" id="IPR050589">
    <property type="entry name" value="Ikaros_C2H2-ZF"/>
</dbReference>
<reference evidence="14" key="1">
    <citation type="submission" date="2025-08" db="UniProtKB">
        <authorList>
            <consortium name="RefSeq"/>
        </authorList>
    </citation>
    <scope>IDENTIFICATION</scope>
    <source>
        <tissue evidence="14">Total insect</tissue>
    </source>
</reference>
<dbReference type="FunFam" id="3.30.160.60:FF:000624">
    <property type="entry name" value="zinc finger protein 697"/>
    <property type="match status" value="1"/>
</dbReference>
<evidence type="ECO:0000256" key="2">
    <source>
        <dbReference type="ARBA" id="ARBA00006991"/>
    </source>
</evidence>
<sequence>MDGWCSSPEFPWVPQEQAQAPWPDLWDDGDWVPRSPSLQAVQGDAGPGLPASLGIPTCHMLSQDVKAAVEEIDSIVNELWRTAPPIDAGFHDDDSNTSAQVVPSDCSVALTDFNCTDSNQTLPFLSDSHNEGLGGPSAKGALDSDGTFEKEKKTKYKCDKCDKCYIWQPDLVKHKKVHSGKRHKCSECDKSYVLKSDLCKHEKSHQVGKAFPCKNCGKSFLTAGDMHKHMRIHTGEKPYFCNMCNKSFSASDNFHKHLRIHSGEKPLVCLDCGQRFSKKSNLQQHIRIHLGEKPFQCDTCGLSFTQKTHLKTHITTHSGLKPYFCSSCDQRFTRNADLKRHIIRAHSERTENRGL</sequence>
<dbReference type="RefSeq" id="XP_034232617.1">
    <property type="nucleotide sequence ID" value="XM_034376726.1"/>
</dbReference>
<dbReference type="Proteomes" id="UP000515158">
    <property type="component" value="Unplaced"/>
</dbReference>
<dbReference type="AlphaFoldDB" id="A0A6P8YFE3"/>
<protein>
    <submittedName>
        <fullName evidence="14">Zinc finger protein 239-like</fullName>
    </submittedName>
</protein>
<dbReference type="GO" id="GO:0045595">
    <property type="term" value="P:regulation of cell differentiation"/>
    <property type="evidence" value="ECO:0007669"/>
    <property type="project" value="UniProtKB-ARBA"/>
</dbReference>
<dbReference type="GO" id="GO:0000978">
    <property type="term" value="F:RNA polymerase II cis-regulatory region sequence-specific DNA binding"/>
    <property type="evidence" value="ECO:0007669"/>
    <property type="project" value="TreeGrafter"/>
</dbReference>
<dbReference type="GO" id="GO:0048598">
    <property type="term" value="P:embryonic morphogenesis"/>
    <property type="evidence" value="ECO:0007669"/>
    <property type="project" value="UniProtKB-ARBA"/>
</dbReference>
<feature type="domain" description="C2H2-type" evidence="12">
    <location>
        <begin position="323"/>
        <end position="351"/>
    </location>
</feature>
<keyword evidence="9" id="KW-0804">Transcription</keyword>
<keyword evidence="4" id="KW-0677">Repeat</keyword>
<dbReference type="FunFam" id="3.30.160.60:FF:000340">
    <property type="entry name" value="zinc finger protein 473 isoform X1"/>
    <property type="match status" value="1"/>
</dbReference>
<dbReference type="FunFam" id="3.30.160.60:FF:000912">
    <property type="entry name" value="Zinc finger protein 660"/>
    <property type="match status" value="1"/>
</dbReference>
<dbReference type="GeneID" id="117640313"/>
<keyword evidence="6" id="KW-0862">Zinc</keyword>
<dbReference type="GO" id="GO:0005634">
    <property type="term" value="C:nucleus"/>
    <property type="evidence" value="ECO:0007669"/>
    <property type="project" value="UniProtKB-SubCell"/>
</dbReference>
<dbReference type="PROSITE" id="PS50157">
    <property type="entry name" value="ZINC_FINGER_C2H2_2"/>
    <property type="match status" value="7"/>
</dbReference>
<feature type="domain" description="C2H2-type" evidence="12">
    <location>
        <begin position="239"/>
        <end position="266"/>
    </location>
</feature>
<feature type="domain" description="C2H2-type" evidence="12">
    <location>
        <begin position="267"/>
        <end position="294"/>
    </location>
</feature>
<feature type="domain" description="C2H2-type" evidence="12">
    <location>
        <begin position="156"/>
        <end position="183"/>
    </location>
</feature>
<comment type="subcellular location">
    <subcellularLocation>
        <location evidence="1">Nucleus</location>
    </subcellularLocation>
</comment>
<dbReference type="GO" id="GO:0008270">
    <property type="term" value="F:zinc ion binding"/>
    <property type="evidence" value="ECO:0007669"/>
    <property type="project" value="UniProtKB-KW"/>
</dbReference>